<evidence type="ECO:0000256" key="1">
    <source>
        <dbReference type="SAM" id="MobiDB-lite"/>
    </source>
</evidence>
<feature type="region of interest" description="Disordered" evidence="1">
    <location>
        <begin position="46"/>
        <end position="65"/>
    </location>
</feature>
<gene>
    <name evidence="2" type="ORF">KSP40_PGU006037</name>
</gene>
<reference evidence="2 3" key="1">
    <citation type="journal article" date="2022" name="Nat. Plants">
        <title>Genomes of leafy and leafless Platanthera orchids illuminate the evolution of mycoheterotrophy.</title>
        <authorList>
            <person name="Li M.H."/>
            <person name="Liu K.W."/>
            <person name="Li Z."/>
            <person name="Lu H.C."/>
            <person name="Ye Q.L."/>
            <person name="Zhang D."/>
            <person name="Wang J.Y."/>
            <person name="Li Y.F."/>
            <person name="Zhong Z.M."/>
            <person name="Liu X."/>
            <person name="Yu X."/>
            <person name="Liu D.K."/>
            <person name="Tu X.D."/>
            <person name="Liu B."/>
            <person name="Hao Y."/>
            <person name="Liao X.Y."/>
            <person name="Jiang Y.T."/>
            <person name="Sun W.H."/>
            <person name="Chen J."/>
            <person name="Chen Y.Q."/>
            <person name="Ai Y."/>
            <person name="Zhai J.W."/>
            <person name="Wu S.S."/>
            <person name="Zhou Z."/>
            <person name="Hsiao Y.Y."/>
            <person name="Wu W.L."/>
            <person name="Chen Y.Y."/>
            <person name="Lin Y.F."/>
            <person name="Hsu J.L."/>
            <person name="Li C.Y."/>
            <person name="Wang Z.W."/>
            <person name="Zhao X."/>
            <person name="Zhong W.Y."/>
            <person name="Ma X.K."/>
            <person name="Ma L."/>
            <person name="Huang J."/>
            <person name="Chen G.Z."/>
            <person name="Huang M.Z."/>
            <person name="Huang L."/>
            <person name="Peng D.H."/>
            <person name="Luo Y.B."/>
            <person name="Zou S.Q."/>
            <person name="Chen S.P."/>
            <person name="Lan S."/>
            <person name="Tsai W.C."/>
            <person name="Van de Peer Y."/>
            <person name="Liu Z.J."/>
        </authorList>
    </citation>
    <scope>NUCLEOTIDE SEQUENCE [LARGE SCALE GENOMIC DNA]</scope>
    <source>
        <strain evidence="2">Lor288</strain>
    </source>
</reference>
<evidence type="ECO:0000313" key="3">
    <source>
        <dbReference type="Proteomes" id="UP001412067"/>
    </source>
</evidence>
<dbReference type="EMBL" id="JBBWWR010000012">
    <property type="protein sequence ID" value="KAK8959353.1"/>
    <property type="molecule type" value="Genomic_DNA"/>
</dbReference>
<evidence type="ECO:0000313" key="2">
    <source>
        <dbReference type="EMBL" id="KAK8959353.1"/>
    </source>
</evidence>
<sequence>MRETMPSYSDLVHCVKPQITTNEAIDAHKQQFEGWLKRKWDKVPLSVSETKDERRNNPLQDRGTCQHQDYIPLNIA</sequence>
<keyword evidence="3" id="KW-1185">Reference proteome</keyword>
<protein>
    <submittedName>
        <fullName evidence="2">Uncharacterized protein</fullName>
    </submittedName>
</protein>
<accession>A0ABR2M5N0</accession>
<proteinExistence type="predicted"/>
<comment type="caution">
    <text evidence="2">The sequence shown here is derived from an EMBL/GenBank/DDBJ whole genome shotgun (WGS) entry which is preliminary data.</text>
</comment>
<name>A0ABR2M5N0_9ASPA</name>
<organism evidence="2 3">
    <name type="scientific">Platanthera guangdongensis</name>
    <dbReference type="NCBI Taxonomy" id="2320717"/>
    <lineage>
        <taxon>Eukaryota</taxon>
        <taxon>Viridiplantae</taxon>
        <taxon>Streptophyta</taxon>
        <taxon>Embryophyta</taxon>
        <taxon>Tracheophyta</taxon>
        <taxon>Spermatophyta</taxon>
        <taxon>Magnoliopsida</taxon>
        <taxon>Liliopsida</taxon>
        <taxon>Asparagales</taxon>
        <taxon>Orchidaceae</taxon>
        <taxon>Orchidoideae</taxon>
        <taxon>Orchideae</taxon>
        <taxon>Orchidinae</taxon>
        <taxon>Platanthera</taxon>
    </lineage>
</organism>
<dbReference type="Proteomes" id="UP001412067">
    <property type="component" value="Unassembled WGS sequence"/>
</dbReference>